<dbReference type="AlphaFoldDB" id="A0A565BBH0"/>
<gene>
    <name evidence="2" type="ORF">ANE_LOCUS8950</name>
</gene>
<protein>
    <recommendedName>
        <fullName evidence="1">Replication protein A 70 kDa DNA-binding subunit B/D first OB fold domain-containing protein</fullName>
    </recommendedName>
</protein>
<dbReference type="InterPro" id="IPR003871">
    <property type="entry name" value="RFA1B/D_OB_1st"/>
</dbReference>
<dbReference type="OrthoDB" id="1110390at2759"/>
<dbReference type="EMBL" id="CABITT030000003">
    <property type="protein sequence ID" value="VVA98505.1"/>
    <property type="molecule type" value="Genomic_DNA"/>
</dbReference>
<comment type="caution">
    <text evidence="2">The sequence shown here is derived from an EMBL/GenBank/DDBJ whole genome shotgun (WGS) entry which is preliminary data.</text>
</comment>
<name>A0A565BBH0_9BRAS</name>
<sequence>MTPPEHRVSELNASTMFWRIRVKILRKWFEYSRRSRRTMEMVFCDDQGSMIHAIVSKRHIHLFDDMFEEMQWRIVQFFKVDIS</sequence>
<dbReference type="Gene3D" id="2.40.50.140">
    <property type="entry name" value="Nucleic acid-binding proteins"/>
    <property type="match status" value="1"/>
</dbReference>
<dbReference type="InterPro" id="IPR012340">
    <property type="entry name" value="NA-bd_OB-fold"/>
</dbReference>
<reference evidence="2" key="1">
    <citation type="submission" date="2019-07" db="EMBL/GenBank/DDBJ databases">
        <authorList>
            <person name="Dittberner H."/>
        </authorList>
    </citation>
    <scope>NUCLEOTIDE SEQUENCE [LARGE SCALE GENOMIC DNA]</scope>
</reference>
<dbReference type="Pfam" id="PF02721">
    <property type="entry name" value="DUF223"/>
    <property type="match status" value="1"/>
</dbReference>
<dbReference type="SUPFAM" id="SSF50249">
    <property type="entry name" value="Nucleic acid-binding proteins"/>
    <property type="match status" value="1"/>
</dbReference>
<feature type="domain" description="Replication protein A 70 kDa DNA-binding subunit B/D first OB fold" evidence="1">
    <location>
        <begin position="6"/>
        <end position="80"/>
    </location>
</feature>
<evidence type="ECO:0000259" key="1">
    <source>
        <dbReference type="Pfam" id="PF02721"/>
    </source>
</evidence>
<evidence type="ECO:0000313" key="2">
    <source>
        <dbReference type="EMBL" id="VVA98505.1"/>
    </source>
</evidence>
<accession>A0A565BBH0</accession>
<dbReference type="Proteomes" id="UP000489600">
    <property type="component" value="Unassembled WGS sequence"/>
</dbReference>
<evidence type="ECO:0000313" key="3">
    <source>
        <dbReference type="Proteomes" id="UP000489600"/>
    </source>
</evidence>
<dbReference type="CDD" id="cd04480">
    <property type="entry name" value="RPA1_DBD_A_like"/>
    <property type="match status" value="1"/>
</dbReference>
<keyword evidence="3" id="KW-1185">Reference proteome</keyword>
<organism evidence="2 3">
    <name type="scientific">Arabis nemorensis</name>
    <dbReference type="NCBI Taxonomy" id="586526"/>
    <lineage>
        <taxon>Eukaryota</taxon>
        <taxon>Viridiplantae</taxon>
        <taxon>Streptophyta</taxon>
        <taxon>Embryophyta</taxon>
        <taxon>Tracheophyta</taxon>
        <taxon>Spermatophyta</taxon>
        <taxon>Magnoliopsida</taxon>
        <taxon>eudicotyledons</taxon>
        <taxon>Gunneridae</taxon>
        <taxon>Pentapetalae</taxon>
        <taxon>rosids</taxon>
        <taxon>malvids</taxon>
        <taxon>Brassicales</taxon>
        <taxon>Brassicaceae</taxon>
        <taxon>Arabideae</taxon>
        <taxon>Arabis</taxon>
    </lineage>
</organism>
<proteinExistence type="predicted"/>